<evidence type="ECO:0000313" key="3">
    <source>
        <dbReference type="EMBL" id="NML94066.1"/>
    </source>
</evidence>
<dbReference type="InterPro" id="IPR044855">
    <property type="entry name" value="CoA-Trfase_III_dom3_sf"/>
</dbReference>
<proteinExistence type="predicted"/>
<dbReference type="InterPro" id="IPR023606">
    <property type="entry name" value="CoA-Trfase_III_dom_1_sf"/>
</dbReference>
<comment type="caution">
    <text evidence="3">The sequence shown here is derived from an EMBL/GenBank/DDBJ whole genome shotgun (WGS) entry which is preliminary data.</text>
</comment>
<dbReference type="InterPro" id="IPR050483">
    <property type="entry name" value="CoA-transferase_III_domain"/>
</dbReference>
<dbReference type="EMBL" id="JABBGM010000004">
    <property type="protein sequence ID" value="NML94066.1"/>
    <property type="molecule type" value="Genomic_DNA"/>
</dbReference>
<dbReference type="Proteomes" id="UP000583556">
    <property type="component" value="Unassembled WGS sequence"/>
</dbReference>
<evidence type="ECO:0000256" key="2">
    <source>
        <dbReference type="SAM" id="MobiDB-lite"/>
    </source>
</evidence>
<evidence type="ECO:0000256" key="1">
    <source>
        <dbReference type="ARBA" id="ARBA00022679"/>
    </source>
</evidence>
<dbReference type="Gene3D" id="3.40.50.10540">
    <property type="entry name" value="Crotonobetainyl-coa:carnitine coa-transferase, domain 1"/>
    <property type="match status" value="1"/>
</dbReference>
<dbReference type="RefSeq" id="WP_169493343.1">
    <property type="nucleotide sequence ID" value="NZ_JABBGM010000004.1"/>
</dbReference>
<dbReference type="PANTHER" id="PTHR48207">
    <property type="entry name" value="SUCCINATE--HYDROXYMETHYLGLUTARATE COA-TRANSFERASE"/>
    <property type="match status" value="1"/>
</dbReference>
<protein>
    <submittedName>
        <fullName evidence="3">CoA transferase</fullName>
    </submittedName>
</protein>
<organism evidence="3 4">
    <name type="scientific">Novosphingobium olei</name>
    <dbReference type="NCBI Taxonomy" id="2728851"/>
    <lineage>
        <taxon>Bacteria</taxon>
        <taxon>Pseudomonadati</taxon>
        <taxon>Pseudomonadota</taxon>
        <taxon>Alphaproteobacteria</taxon>
        <taxon>Sphingomonadales</taxon>
        <taxon>Sphingomonadaceae</taxon>
        <taxon>Novosphingobium</taxon>
    </lineage>
</organism>
<dbReference type="PANTHER" id="PTHR48207:SF3">
    <property type="entry name" value="SUCCINATE--HYDROXYMETHYLGLUTARATE COA-TRANSFERASE"/>
    <property type="match status" value="1"/>
</dbReference>
<reference evidence="3 4" key="1">
    <citation type="submission" date="2020-04" db="EMBL/GenBank/DDBJ databases">
        <title>Novosphingobium sp. TW-4 isolated from soil.</title>
        <authorList>
            <person name="Dahal R.H."/>
            <person name="Chaudhary D.K."/>
        </authorList>
    </citation>
    <scope>NUCLEOTIDE SEQUENCE [LARGE SCALE GENOMIC DNA]</scope>
    <source>
        <strain evidence="3 4">TW-4</strain>
    </source>
</reference>
<dbReference type="GO" id="GO:0008410">
    <property type="term" value="F:CoA-transferase activity"/>
    <property type="evidence" value="ECO:0007669"/>
    <property type="project" value="TreeGrafter"/>
</dbReference>
<keyword evidence="4" id="KW-1185">Reference proteome</keyword>
<keyword evidence="1 3" id="KW-0808">Transferase</keyword>
<dbReference type="InterPro" id="IPR003673">
    <property type="entry name" value="CoA-Trfase_fam_III"/>
</dbReference>
<evidence type="ECO:0000313" key="4">
    <source>
        <dbReference type="Proteomes" id="UP000583556"/>
    </source>
</evidence>
<dbReference type="Gene3D" id="3.30.1540.10">
    <property type="entry name" value="formyl-coa transferase, domain 3"/>
    <property type="match status" value="1"/>
</dbReference>
<dbReference type="Pfam" id="PF02515">
    <property type="entry name" value="CoA_transf_3"/>
    <property type="match status" value="1"/>
</dbReference>
<dbReference type="AlphaFoldDB" id="A0A7Y0BQH6"/>
<accession>A0A7Y0BQH6</accession>
<name>A0A7Y0BQH6_9SPHN</name>
<sequence length="417" mass="44194">MNPTKAALDGVRVLDLARVLAGPWATQILADLGADVLKVEQPGRGDDTRAWGPPFLQTPEGGEDPEESAYYICCNRNKRSIAIDIATPEGADLVRSLAAKADVLVENFKVGGLARYGLDYAAIRAINPRIVYCSITGFGQTGPYADRPGYDFVAQGMGGFMSVTGEEGGGPLRAGVAMADLSTGMYAAVSILAALRHAERTGEGQQIDLSLLDTQIAMMANQGSSWLVGGINPGRLGNRHPTVVPYRTFRVADGEIIIAVGNDGQFRALCGLLGRPDLADDPRFATSAARQVNRDAIEQLIQDAVAHETGLALIDRLVAANVPAGPVNTLKDVYADPFVTARETVQSFERADGAVIPTVAFPAKLSATPATYHTAPPRVGEHTDEGLRAWLDLSGDELDGFALAGVIRRGTPVPNRH</sequence>
<feature type="region of interest" description="Disordered" evidence="2">
    <location>
        <begin position="43"/>
        <end position="64"/>
    </location>
</feature>
<gene>
    <name evidence="3" type="ORF">HHL27_10370</name>
</gene>
<dbReference type="SUPFAM" id="SSF89796">
    <property type="entry name" value="CoA-transferase family III (CaiB/BaiF)"/>
    <property type="match status" value="1"/>
</dbReference>